<proteinExistence type="inferred from homology"/>
<evidence type="ECO:0000313" key="4">
    <source>
        <dbReference type="Proteomes" id="UP001652625"/>
    </source>
</evidence>
<keyword evidence="3" id="KW-1133">Transmembrane helix</keyword>
<evidence type="ECO:0000313" key="5">
    <source>
        <dbReference type="RefSeq" id="XP_065671972.1"/>
    </source>
</evidence>
<dbReference type="EC" id="3.5.1.89" evidence="2"/>
<comment type="similarity">
    <text evidence="1">Belongs to the PIGL family.</text>
</comment>
<dbReference type="Proteomes" id="UP001652625">
    <property type="component" value="Chromosome 13"/>
</dbReference>
<sequence length="204" mass="23550">MKTVSRWFLTIIGLTFIVVVWINLLKKPSFESIFINQKSVALITAHPDDEVVFFSPTILQLQKNGVLFYLICVTFGDYEGHGADRMEELYNCCNELGVNTERIIFINNKNFLEHPSKRWENLSSLVENLNVVLKKLEIETVFTFGPYGCSGHPNHIDTHTAVRSLKTFRRFFLKDSSLNWFQSAFLEILSTSFTNSKSRDIKTQ</sequence>
<reference evidence="5" key="1">
    <citation type="submission" date="2025-08" db="UniProtKB">
        <authorList>
            <consortium name="RefSeq"/>
        </authorList>
    </citation>
    <scope>IDENTIFICATION</scope>
</reference>
<organism evidence="4 5">
    <name type="scientific">Hydra vulgaris</name>
    <name type="common">Hydra</name>
    <name type="synonym">Hydra attenuata</name>
    <dbReference type="NCBI Taxonomy" id="6087"/>
    <lineage>
        <taxon>Eukaryota</taxon>
        <taxon>Metazoa</taxon>
        <taxon>Cnidaria</taxon>
        <taxon>Hydrozoa</taxon>
        <taxon>Hydroidolina</taxon>
        <taxon>Anthoathecata</taxon>
        <taxon>Aplanulata</taxon>
        <taxon>Hydridae</taxon>
        <taxon>Hydra</taxon>
    </lineage>
</organism>
<dbReference type="InterPro" id="IPR024078">
    <property type="entry name" value="LmbE-like_dom_sf"/>
</dbReference>
<dbReference type="Pfam" id="PF02585">
    <property type="entry name" value="PIG-L"/>
    <property type="match status" value="1"/>
</dbReference>
<dbReference type="PANTHER" id="PTHR12993:SF11">
    <property type="entry name" value="N-ACETYLGLUCOSAMINYL-PHOSPHATIDYLINOSITOL DE-N-ACETYLASE"/>
    <property type="match status" value="1"/>
</dbReference>
<dbReference type="InterPro" id="IPR003737">
    <property type="entry name" value="GlcNAc_PI_deacetylase-related"/>
</dbReference>
<evidence type="ECO:0000256" key="3">
    <source>
        <dbReference type="SAM" id="Phobius"/>
    </source>
</evidence>
<dbReference type="GeneID" id="136089811"/>
<dbReference type="SUPFAM" id="SSF102588">
    <property type="entry name" value="LmbE-like"/>
    <property type="match status" value="1"/>
</dbReference>
<dbReference type="RefSeq" id="XP_065671972.1">
    <property type="nucleotide sequence ID" value="XM_065815900.1"/>
</dbReference>
<keyword evidence="4" id="KW-1185">Reference proteome</keyword>
<evidence type="ECO:0000256" key="1">
    <source>
        <dbReference type="ARBA" id="ARBA00006066"/>
    </source>
</evidence>
<feature type="transmembrane region" description="Helical" evidence="3">
    <location>
        <begin position="6"/>
        <end position="25"/>
    </location>
</feature>
<keyword evidence="3" id="KW-0812">Transmembrane</keyword>
<protein>
    <recommendedName>
        <fullName evidence="2">N-acetylglucosaminylphosphatidylinositol deacetylase</fullName>
        <ecNumber evidence="2">3.5.1.89</ecNumber>
    </recommendedName>
</protein>
<keyword evidence="3" id="KW-0472">Membrane</keyword>
<gene>
    <name evidence="5" type="primary">LOC136089811</name>
</gene>
<dbReference type="Gene3D" id="3.40.50.10320">
    <property type="entry name" value="LmbE-like"/>
    <property type="match status" value="1"/>
</dbReference>
<accession>A0ABM4DC48</accession>
<name>A0ABM4DC48_HYDVU</name>
<dbReference type="PANTHER" id="PTHR12993">
    <property type="entry name" value="N-ACETYLGLUCOSAMINYL-PHOSPHATIDYLINOSITOL DE-N-ACETYLASE-RELATED"/>
    <property type="match status" value="1"/>
</dbReference>
<evidence type="ECO:0000256" key="2">
    <source>
        <dbReference type="ARBA" id="ARBA00012176"/>
    </source>
</evidence>